<dbReference type="PANTHER" id="PTHR30486:SF6">
    <property type="entry name" value="TYPE IV PILUS RETRACTATION ATPASE PILT"/>
    <property type="match status" value="1"/>
</dbReference>
<comment type="caution">
    <text evidence="6">The sequence shown here is derived from an EMBL/GenBank/DDBJ whole genome shotgun (WGS) entry which is preliminary data.</text>
</comment>
<name>A0A558GDP4_HALVO</name>
<feature type="region of interest" description="Disordered" evidence="2">
    <location>
        <begin position="607"/>
        <end position="634"/>
    </location>
</feature>
<dbReference type="InterPro" id="IPR056570">
    <property type="entry name" value="PilB3-like_N"/>
</dbReference>
<feature type="compositionally biased region" description="Low complexity" evidence="2">
    <location>
        <begin position="677"/>
        <end position="692"/>
    </location>
</feature>
<sequence length="786" mass="86250">MASPDKNSQTDRLDGEESFRADGAGTAELVPTTGPEAMAARASELPVPASDRIEYGPVEDLAVDESADDDRPETLREAVLREVKAFFAEVDETAFAPAPSEAFIEDQFFDFSFLEGVETVEHYWVNKPFAFVSILYDHEKREHRYHVSEPRLDDFEDFVRDDLTKILRNSLLYRDLDADGDREDVFDDEARDIISEHAATVEDGSLWKLFYFLLRDFIHFGRIDPVMRDPGIEDISCDGDDVPVYVFHSVYRDVPTNVVFDDGDLSSFTIRLAQRAGKQVTVSDPLVDASLPDGSRVQLTLGSDVATRGSNFTIRKFSDVPLSPVDLVRWNTFSVEQMAYFWLAIENNRSLIFAGGTGSGKTTSMNAVSFFVPGHAKVVSIEDTREITLPHDNWIQSVTRDTFTADGRGEVSMYALLQAALRQRPEYLLVGEIRTEERVALTFFHSIATGHTAYTTFHADSSEGVVHRMRNEPLGVPAQMLSDLDIISVQKQIHLDGDRTRRNIAVTEIAGVHDDGEVELRDVFKRNPENDAHERVGDSVVLDEIAAERGWTKADLKYELDVRADVLRYIAASGVDDYLTVSAVIRRFERDREGLLAHVYAETSLVSVDENGEADESDDPAAGENDAAADDFDDEIEVSPETERLLADLFDIELDDDADGDSDDDADDDEVADAAEADAAPAADESEAATPDAADESDDPDDVGIDWEVVGDDADAGADDAEADSAVVADAVEFDEIAAAGAAPADDASDASDAADASDASDASPDDPDDADETVTDNDREADDAR</sequence>
<feature type="compositionally biased region" description="Basic and acidic residues" evidence="2">
    <location>
        <begin position="8"/>
        <end position="20"/>
    </location>
</feature>
<feature type="compositionally biased region" description="Basic and acidic residues" evidence="2">
    <location>
        <begin position="777"/>
        <end position="786"/>
    </location>
</feature>
<evidence type="ECO:0000259" key="5">
    <source>
        <dbReference type="Pfam" id="PF23990"/>
    </source>
</evidence>
<dbReference type="InterPro" id="IPR027417">
    <property type="entry name" value="P-loop_NTPase"/>
</dbReference>
<feature type="domain" description="Bacterial type II secretion system protein E" evidence="3">
    <location>
        <begin position="278"/>
        <end position="494"/>
    </location>
</feature>
<evidence type="ECO:0000313" key="7">
    <source>
        <dbReference type="Proteomes" id="UP000320212"/>
    </source>
</evidence>
<dbReference type="InterPro" id="IPR056571">
    <property type="entry name" value="PilB3-like_C"/>
</dbReference>
<dbReference type="InterPro" id="IPR050921">
    <property type="entry name" value="T4SS_GSP_E_ATPase"/>
</dbReference>
<evidence type="ECO:0000256" key="2">
    <source>
        <dbReference type="SAM" id="MobiDB-lite"/>
    </source>
</evidence>
<evidence type="ECO:0000259" key="4">
    <source>
        <dbReference type="Pfam" id="PF23989"/>
    </source>
</evidence>
<gene>
    <name evidence="6" type="ORF">FQA18_03870</name>
</gene>
<feature type="domain" description="PilB3-like N-terminal" evidence="5">
    <location>
        <begin position="104"/>
        <end position="150"/>
    </location>
</feature>
<dbReference type="GO" id="GO:0016887">
    <property type="term" value="F:ATP hydrolysis activity"/>
    <property type="evidence" value="ECO:0007669"/>
    <property type="project" value="InterPro"/>
</dbReference>
<dbReference type="RefSeq" id="WP_144858474.1">
    <property type="nucleotide sequence ID" value="NZ_VMTR01000014.1"/>
</dbReference>
<feature type="region of interest" description="Disordered" evidence="2">
    <location>
        <begin position="1"/>
        <end position="57"/>
    </location>
</feature>
<dbReference type="Pfam" id="PF00437">
    <property type="entry name" value="T2SSE"/>
    <property type="match status" value="1"/>
</dbReference>
<protein>
    <submittedName>
        <fullName evidence="6">Type II/IV secretion system ATPase subunit</fullName>
    </submittedName>
</protein>
<feature type="region of interest" description="Disordered" evidence="2">
    <location>
        <begin position="655"/>
        <end position="786"/>
    </location>
</feature>
<dbReference type="PANTHER" id="PTHR30486">
    <property type="entry name" value="TWITCHING MOTILITY PROTEIN PILT"/>
    <property type="match status" value="1"/>
</dbReference>
<organism evidence="6 7">
    <name type="scientific">Haloferax volcanii</name>
    <name type="common">Halobacterium volcanii</name>
    <dbReference type="NCBI Taxonomy" id="2246"/>
    <lineage>
        <taxon>Archaea</taxon>
        <taxon>Methanobacteriati</taxon>
        <taxon>Methanobacteriota</taxon>
        <taxon>Stenosarchaea group</taxon>
        <taxon>Halobacteria</taxon>
        <taxon>Halobacteriales</taxon>
        <taxon>Haloferacaceae</taxon>
        <taxon>Haloferax</taxon>
    </lineage>
</organism>
<reference evidence="6 7" key="1">
    <citation type="submission" date="2019-07" db="EMBL/GenBank/DDBJ databases">
        <title>Draft genome sequence of Haloferax volcanii SS0101, isolated from salt farm in Samut Sakhon, Thailand.</title>
        <authorList>
            <person name="Wanthongcharoen S."/>
            <person name="Yamprayoonswat W."/>
            <person name="Ruangsuj P."/>
            <person name="Thongpramul N."/>
            <person name="Jumpathong W."/>
            <person name="Sittihan S."/>
            <person name="Kanjanavas P."/>
            <person name="Yasawong M."/>
        </authorList>
    </citation>
    <scope>NUCLEOTIDE SEQUENCE [LARGE SCALE GENOMIC DNA]</scope>
    <source>
        <strain evidence="6 7">SS0101</strain>
    </source>
</reference>
<dbReference type="Gene3D" id="3.30.450.380">
    <property type="match status" value="1"/>
</dbReference>
<feature type="compositionally biased region" description="Acidic residues" evidence="2">
    <location>
        <begin position="655"/>
        <end position="676"/>
    </location>
</feature>
<dbReference type="SUPFAM" id="SSF52540">
    <property type="entry name" value="P-loop containing nucleoside triphosphate hydrolases"/>
    <property type="match status" value="1"/>
</dbReference>
<dbReference type="Gene3D" id="3.40.50.300">
    <property type="entry name" value="P-loop containing nucleotide triphosphate hydrolases"/>
    <property type="match status" value="1"/>
</dbReference>
<feature type="domain" description="PilB3-like C-terminal" evidence="4">
    <location>
        <begin position="537"/>
        <end position="607"/>
    </location>
</feature>
<evidence type="ECO:0000259" key="3">
    <source>
        <dbReference type="Pfam" id="PF00437"/>
    </source>
</evidence>
<feature type="compositionally biased region" description="Acidic residues" evidence="2">
    <location>
        <begin position="610"/>
        <end position="634"/>
    </location>
</feature>
<feature type="compositionally biased region" description="Acidic residues" evidence="2">
    <location>
        <begin position="693"/>
        <end position="723"/>
    </location>
</feature>
<feature type="compositionally biased region" description="Low complexity" evidence="2">
    <location>
        <begin position="724"/>
        <end position="763"/>
    </location>
</feature>
<evidence type="ECO:0000256" key="1">
    <source>
        <dbReference type="ARBA" id="ARBA00006611"/>
    </source>
</evidence>
<dbReference type="Proteomes" id="UP000320212">
    <property type="component" value="Unassembled WGS sequence"/>
</dbReference>
<dbReference type="Pfam" id="PF23989">
    <property type="entry name" value="PilB3_C"/>
    <property type="match status" value="1"/>
</dbReference>
<dbReference type="CDD" id="cd01130">
    <property type="entry name" value="VirB11-like_ATPase"/>
    <property type="match status" value="1"/>
</dbReference>
<proteinExistence type="inferred from homology"/>
<dbReference type="Pfam" id="PF23990">
    <property type="entry name" value="PilB3_N"/>
    <property type="match status" value="1"/>
</dbReference>
<dbReference type="AlphaFoldDB" id="A0A558GDP4"/>
<dbReference type="EMBL" id="VMTR01000014">
    <property type="protein sequence ID" value="TVT95891.1"/>
    <property type="molecule type" value="Genomic_DNA"/>
</dbReference>
<comment type="similarity">
    <text evidence="1">Belongs to the GSP E family.</text>
</comment>
<dbReference type="InterPro" id="IPR001482">
    <property type="entry name" value="T2SS/T4SS_dom"/>
</dbReference>
<feature type="compositionally biased region" description="Acidic residues" evidence="2">
    <location>
        <begin position="764"/>
        <end position="776"/>
    </location>
</feature>
<evidence type="ECO:0000313" key="6">
    <source>
        <dbReference type="EMBL" id="TVT95891.1"/>
    </source>
</evidence>
<accession>A0A558GDP4</accession>